<evidence type="ECO:0000313" key="8">
    <source>
        <dbReference type="Proteomes" id="UP000228531"/>
    </source>
</evidence>
<evidence type="ECO:0000256" key="4">
    <source>
        <dbReference type="ARBA" id="ARBA00023004"/>
    </source>
</evidence>
<comment type="cofactor">
    <cofactor evidence="1">
        <name>[4Fe-4S] cluster</name>
        <dbReference type="ChEBI" id="CHEBI:49883"/>
    </cofactor>
</comment>
<dbReference type="AlphaFoldDB" id="A0A2M8WPT3"/>
<dbReference type="InterPro" id="IPR050377">
    <property type="entry name" value="Radical_SAM_PqqE_MftC-like"/>
</dbReference>
<name>A0A2M8WPT3_9RHOB</name>
<dbReference type="PANTHER" id="PTHR11228:SF7">
    <property type="entry name" value="PQQA PEPTIDE CYCLASE"/>
    <property type="match status" value="1"/>
</dbReference>
<keyword evidence="3" id="KW-0479">Metal-binding</keyword>
<dbReference type="InterPro" id="IPR058240">
    <property type="entry name" value="rSAM_sf"/>
</dbReference>
<dbReference type="Pfam" id="PF04055">
    <property type="entry name" value="Radical_SAM"/>
    <property type="match status" value="1"/>
</dbReference>
<dbReference type="InterPro" id="IPR013785">
    <property type="entry name" value="Aldolase_TIM"/>
</dbReference>
<evidence type="ECO:0000256" key="1">
    <source>
        <dbReference type="ARBA" id="ARBA00001966"/>
    </source>
</evidence>
<proteinExistence type="predicted"/>
<dbReference type="EMBL" id="PGTY01000001">
    <property type="protein sequence ID" value="PJI92914.1"/>
    <property type="molecule type" value="Genomic_DNA"/>
</dbReference>
<dbReference type="GO" id="GO:0046872">
    <property type="term" value="F:metal ion binding"/>
    <property type="evidence" value="ECO:0007669"/>
    <property type="project" value="UniProtKB-KW"/>
</dbReference>
<dbReference type="PANTHER" id="PTHR11228">
    <property type="entry name" value="RADICAL SAM DOMAIN PROTEIN"/>
    <property type="match status" value="1"/>
</dbReference>
<dbReference type="CDD" id="cd01335">
    <property type="entry name" value="Radical_SAM"/>
    <property type="match status" value="1"/>
</dbReference>
<accession>A0A2M8WPT3</accession>
<reference evidence="7 8" key="1">
    <citation type="submission" date="2017-11" db="EMBL/GenBank/DDBJ databases">
        <title>Genomic Encyclopedia of Archaeal and Bacterial Type Strains, Phase II (KMG-II): From Individual Species to Whole Genera.</title>
        <authorList>
            <person name="Goeker M."/>
        </authorList>
    </citation>
    <scope>NUCLEOTIDE SEQUENCE [LARGE SCALE GENOMIC DNA]</scope>
    <source>
        <strain evidence="7 8">DSM 29128</strain>
    </source>
</reference>
<dbReference type="SUPFAM" id="SSF102114">
    <property type="entry name" value="Radical SAM enzymes"/>
    <property type="match status" value="1"/>
</dbReference>
<keyword evidence="2" id="KW-0949">S-adenosyl-L-methionine</keyword>
<keyword evidence="8" id="KW-1185">Reference proteome</keyword>
<evidence type="ECO:0000256" key="3">
    <source>
        <dbReference type="ARBA" id="ARBA00022723"/>
    </source>
</evidence>
<feature type="domain" description="Radical SAM core" evidence="6">
    <location>
        <begin position="12"/>
        <end position="222"/>
    </location>
</feature>
<organism evidence="7 8">
    <name type="scientific">Yoonia maricola</name>
    <dbReference type="NCBI Taxonomy" id="420999"/>
    <lineage>
        <taxon>Bacteria</taxon>
        <taxon>Pseudomonadati</taxon>
        <taxon>Pseudomonadota</taxon>
        <taxon>Alphaproteobacteria</taxon>
        <taxon>Rhodobacterales</taxon>
        <taxon>Paracoccaceae</taxon>
        <taxon>Yoonia</taxon>
    </lineage>
</organism>
<comment type="caution">
    <text evidence="7">The sequence shown here is derived from an EMBL/GenBank/DDBJ whole genome shotgun (WGS) entry which is preliminary data.</text>
</comment>
<dbReference type="SFLD" id="SFLDS00029">
    <property type="entry name" value="Radical_SAM"/>
    <property type="match status" value="1"/>
</dbReference>
<dbReference type="PROSITE" id="PS51918">
    <property type="entry name" value="RADICAL_SAM"/>
    <property type="match status" value="1"/>
</dbReference>
<keyword evidence="5" id="KW-0411">Iron-sulfur</keyword>
<dbReference type="RefSeq" id="WP_100367681.1">
    <property type="nucleotide sequence ID" value="NZ_PGTY01000001.1"/>
</dbReference>
<evidence type="ECO:0000313" key="7">
    <source>
        <dbReference type="EMBL" id="PJI92914.1"/>
    </source>
</evidence>
<dbReference type="InterPro" id="IPR007197">
    <property type="entry name" value="rSAM"/>
</dbReference>
<sequence length="323" mass="36320">MSEIVENSKKGEIPISAAELKITYKCNMGCRFCWVGDRRSVKNMNLSEQIENLRYLSKHAKQKEIHISGGEPTTREELYEISKAAHALFDRVILHSNVMAFADDYYAARHAKYFTHVIASLQAATPESHVYITRLKDKLDTQLVGIQNLIGHNVQVGVNTVMSRPIVPELPLFPDILAGLGVRFWLMTFPFMHGWAAQKQEELIPQSFEELIPSMEKAMDCAAALDLPVVLNGVPACYLSERTLQILNGLKRAHELGFGGYGAERIMVDSKEQFLSGNAFAYDTIHVRHSECCKDCVLMKGPCTGFWPDLVTKDAWPDLHPII</sequence>
<dbReference type="GO" id="GO:0003824">
    <property type="term" value="F:catalytic activity"/>
    <property type="evidence" value="ECO:0007669"/>
    <property type="project" value="InterPro"/>
</dbReference>
<dbReference type="GO" id="GO:0051536">
    <property type="term" value="F:iron-sulfur cluster binding"/>
    <property type="evidence" value="ECO:0007669"/>
    <property type="project" value="UniProtKB-KW"/>
</dbReference>
<dbReference type="SFLD" id="SFLDG01067">
    <property type="entry name" value="SPASM/twitch_domain_containing"/>
    <property type="match status" value="1"/>
</dbReference>
<dbReference type="OrthoDB" id="9792276at2"/>
<evidence type="ECO:0000256" key="2">
    <source>
        <dbReference type="ARBA" id="ARBA00022691"/>
    </source>
</evidence>
<dbReference type="Proteomes" id="UP000228531">
    <property type="component" value="Unassembled WGS sequence"/>
</dbReference>
<gene>
    <name evidence="7" type="ORF">BC777_1779</name>
</gene>
<evidence type="ECO:0000256" key="5">
    <source>
        <dbReference type="ARBA" id="ARBA00023014"/>
    </source>
</evidence>
<evidence type="ECO:0000259" key="6">
    <source>
        <dbReference type="PROSITE" id="PS51918"/>
    </source>
</evidence>
<protein>
    <submittedName>
        <fullName evidence="7">4Fe-4S single cluster protein</fullName>
    </submittedName>
</protein>
<keyword evidence="4" id="KW-0408">Iron</keyword>
<dbReference type="Gene3D" id="3.20.20.70">
    <property type="entry name" value="Aldolase class I"/>
    <property type="match status" value="1"/>
</dbReference>